<dbReference type="GO" id="GO:0003852">
    <property type="term" value="F:2-isopropylmalate synthase activity"/>
    <property type="evidence" value="ECO:0007669"/>
    <property type="project" value="InterPro"/>
</dbReference>
<dbReference type="InterPro" id="IPR013709">
    <property type="entry name" value="2-isopropylmalate_synth_dimer"/>
</dbReference>
<name>X1BFN8_9ZZZZ</name>
<protein>
    <recommendedName>
        <fullName evidence="2">2-isopropylmalate synthase LeuA allosteric (dimerisation) domain-containing protein</fullName>
    </recommendedName>
</protein>
<dbReference type="EMBL" id="BART01017864">
    <property type="protein sequence ID" value="GAG82923.1"/>
    <property type="molecule type" value="Genomic_DNA"/>
</dbReference>
<sequence>TGGTEALAHTTIEIMDIESNHIVKASATHEDIVMSSVLSLLKGLNLIVKKKNSSSN</sequence>
<proteinExistence type="predicted"/>
<accession>X1BFN8</accession>
<evidence type="ECO:0000259" key="2">
    <source>
        <dbReference type="Pfam" id="PF08502"/>
    </source>
</evidence>
<feature type="non-terminal residue" evidence="3">
    <location>
        <position position="1"/>
    </location>
</feature>
<dbReference type="AlphaFoldDB" id="X1BFN8"/>
<organism evidence="3">
    <name type="scientific">marine sediment metagenome</name>
    <dbReference type="NCBI Taxonomy" id="412755"/>
    <lineage>
        <taxon>unclassified sequences</taxon>
        <taxon>metagenomes</taxon>
        <taxon>ecological metagenomes</taxon>
    </lineage>
</organism>
<gene>
    <name evidence="3" type="ORF">S01H4_33857</name>
</gene>
<comment type="caution">
    <text evidence="3">The sequence shown here is derived from an EMBL/GenBank/DDBJ whole genome shotgun (WGS) entry which is preliminary data.</text>
</comment>
<keyword evidence="1" id="KW-0808">Transferase</keyword>
<evidence type="ECO:0000256" key="1">
    <source>
        <dbReference type="ARBA" id="ARBA00022679"/>
    </source>
</evidence>
<dbReference type="Pfam" id="PF08502">
    <property type="entry name" value="LeuA_dimer"/>
    <property type="match status" value="1"/>
</dbReference>
<dbReference type="GO" id="GO:0009098">
    <property type="term" value="P:L-leucine biosynthetic process"/>
    <property type="evidence" value="ECO:0007669"/>
    <property type="project" value="InterPro"/>
</dbReference>
<reference evidence="3" key="1">
    <citation type="journal article" date="2014" name="Front. Microbiol.">
        <title>High frequency of phylogenetically diverse reductive dehalogenase-homologous genes in deep subseafloor sedimentary metagenomes.</title>
        <authorList>
            <person name="Kawai M."/>
            <person name="Futagami T."/>
            <person name="Toyoda A."/>
            <person name="Takaki Y."/>
            <person name="Nishi S."/>
            <person name="Hori S."/>
            <person name="Arai W."/>
            <person name="Tsubouchi T."/>
            <person name="Morono Y."/>
            <person name="Uchiyama I."/>
            <person name="Ito T."/>
            <person name="Fujiyama A."/>
            <person name="Inagaki F."/>
            <person name="Takami H."/>
        </authorList>
    </citation>
    <scope>NUCLEOTIDE SEQUENCE</scope>
    <source>
        <strain evidence="3">Expedition CK06-06</strain>
    </source>
</reference>
<feature type="domain" description="2-isopropylmalate synthase LeuA allosteric (dimerisation)" evidence="2">
    <location>
        <begin position="1"/>
        <end position="47"/>
    </location>
</feature>
<evidence type="ECO:0000313" key="3">
    <source>
        <dbReference type="EMBL" id="GAG82923.1"/>
    </source>
</evidence>